<name>A0A8S5LDY5_9CAUD</name>
<keyword evidence="1" id="KW-0255">Endonuclease</keyword>
<protein>
    <submittedName>
        <fullName evidence="1">MamI restriction endonuclease</fullName>
    </submittedName>
</protein>
<dbReference type="EMBL" id="BK014693">
    <property type="protein sequence ID" value="DAD68142.1"/>
    <property type="molecule type" value="Genomic_DNA"/>
</dbReference>
<reference evidence="1" key="1">
    <citation type="journal article" date="2021" name="Proc. Natl. Acad. Sci. U.S.A.">
        <title>A Catalog of Tens of Thousands of Viruses from Human Metagenomes Reveals Hidden Associations with Chronic Diseases.</title>
        <authorList>
            <person name="Tisza M.J."/>
            <person name="Buck C.B."/>
        </authorList>
    </citation>
    <scope>NUCLEOTIDE SEQUENCE</scope>
    <source>
        <strain evidence="1">CtkL423</strain>
    </source>
</reference>
<evidence type="ECO:0000313" key="1">
    <source>
        <dbReference type="EMBL" id="DAD68142.1"/>
    </source>
</evidence>
<keyword evidence="1" id="KW-0378">Hydrolase</keyword>
<proteinExistence type="predicted"/>
<keyword evidence="1" id="KW-0540">Nuclease</keyword>
<sequence>MENTYTASYYFNIINDKYIKGKSENLSICSIMENITKRVPIHDFTVEEKVKISSYILTHLNYEERKTLAKRLLEEQVVEQRVKLNHWSTITAQSSQIDTGYIAQHLVSLQTQIAGQGMRGKGDDLSDGSEVKSANFLDSLDKKGATAPRWNFTAVTRQIMERFLEYPAVYLLSMDLNTNKRFRTRIWKVDVTKHEILKARYIEWMEKLGYPKFAANNEQSVNFQLFPPHSGTEETFARHGNGRANGFSKVQIALEDPSCANLIFRADESEDGHILISKF</sequence>
<organism evidence="1">
    <name type="scientific">Siphoviridae sp. ctkL423</name>
    <dbReference type="NCBI Taxonomy" id="2823596"/>
    <lineage>
        <taxon>Viruses</taxon>
        <taxon>Duplodnaviria</taxon>
        <taxon>Heunggongvirae</taxon>
        <taxon>Uroviricota</taxon>
        <taxon>Caudoviricetes</taxon>
    </lineage>
</organism>
<dbReference type="GO" id="GO:0009307">
    <property type="term" value="P:DNA restriction-modification system"/>
    <property type="evidence" value="ECO:0007669"/>
    <property type="project" value="InterPro"/>
</dbReference>
<dbReference type="GO" id="GO:0009036">
    <property type="term" value="F:type II site-specific deoxyribonuclease activity"/>
    <property type="evidence" value="ECO:0007669"/>
    <property type="project" value="InterPro"/>
</dbReference>
<accession>A0A8S5LDY5</accession>
<dbReference type="Pfam" id="PF09567">
    <property type="entry name" value="RE_MamI"/>
    <property type="match status" value="1"/>
</dbReference>
<dbReference type="GO" id="GO:0003677">
    <property type="term" value="F:DNA binding"/>
    <property type="evidence" value="ECO:0007669"/>
    <property type="project" value="InterPro"/>
</dbReference>
<dbReference type="InterPro" id="IPR019067">
    <property type="entry name" value="Restrct_endonuc_II_MamI"/>
</dbReference>